<dbReference type="InterPro" id="IPR004827">
    <property type="entry name" value="bZIP"/>
</dbReference>
<name>A0A2G9RNU7_AQUCT</name>
<dbReference type="CDD" id="cd14721">
    <property type="entry name" value="bZIP_Fos"/>
    <property type="match status" value="1"/>
</dbReference>
<dbReference type="Pfam" id="PF00170">
    <property type="entry name" value="bZIP_1"/>
    <property type="match status" value="1"/>
</dbReference>
<evidence type="ECO:0000256" key="1">
    <source>
        <dbReference type="SAM" id="Coils"/>
    </source>
</evidence>
<dbReference type="SUPFAM" id="SSF57959">
    <property type="entry name" value="Leucine zipper domain"/>
    <property type="match status" value="1"/>
</dbReference>
<feature type="coiled-coil region" evidence="1">
    <location>
        <begin position="121"/>
        <end position="182"/>
    </location>
</feature>
<accession>A0A2G9RNU7</accession>
<dbReference type="OrthoDB" id="5866312at2759"/>
<sequence length="299" mass="33214">MYRDFSGTYPQQDLGCSSGSHSPDSGSSHYGAASMGHSMRATPPQDHHHQQQKYTTHTSSSPFIPTLNAITSSQDLNWMVQPSVRSLALPPYPSPRHGVIRSMSGVLNMARRRGGEHISPEEEERRRVRRERNKVAAAKCRNRRKELTDYLQAETDKLEEEKSSLQKDIAELQKQKDKLELILEAHQPICKVAHSQQNSQQGGSPKFVKEEPHEEPARGSKVKLPRIEISDTLLEPEALHTPTLMKTPSITPFTPSLMFTYPGPQESCSTAHRKLSTSSSNSSGDQSPGSLSSPTLLTL</sequence>
<dbReference type="GO" id="GO:0000978">
    <property type="term" value="F:RNA polymerase II cis-regulatory region sequence-specific DNA binding"/>
    <property type="evidence" value="ECO:0007669"/>
    <property type="project" value="TreeGrafter"/>
</dbReference>
<organism evidence="4 5">
    <name type="scientific">Aquarana catesbeiana</name>
    <name type="common">American bullfrog</name>
    <name type="synonym">Rana catesbeiana</name>
    <dbReference type="NCBI Taxonomy" id="8400"/>
    <lineage>
        <taxon>Eukaryota</taxon>
        <taxon>Metazoa</taxon>
        <taxon>Chordata</taxon>
        <taxon>Craniata</taxon>
        <taxon>Vertebrata</taxon>
        <taxon>Euteleostomi</taxon>
        <taxon>Amphibia</taxon>
        <taxon>Batrachia</taxon>
        <taxon>Anura</taxon>
        <taxon>Neobatrachia</taxon>
        <taxon>Ranoidea</taxon>
        <taxon>Ranidae</taxon>
        <taxon>Aquarana</taxon>
    </lineage>
</organism>
<dbReference type="EMBL" id="KV935623">
    <property type="protein sequence ID" value="PIO29537.1"/>
    <property type="molecule type" value="Genomic_DNA"/>
</dbReference>
<dbReference type="PANTHER" id="PTHR23351:SF6">
    <property type="entry name" value="FOS-RELATED ANTIGEN 1"/>
    <property type="match status" value="1"/>
</dbReference>
<feature type="compositionally biased region" description="Low complexity" evidence="2">
    <location>
        <begin position="276"/>
        <end position="299"/>
    </location>
</feature>
<feature type="domain" description="BZIP" evidence="3">
    <location>
        <begin position="123"/>
        <end position="186"/>
    </location>
</feature>
<evidence type="ECO:0000256" key="2">
    <source>
        <dbReference type="SAM" id="MobiDB-lite"/>
    </source>
</evidence>
<dbReference type="FunFam" id="1.20.5.170:FF:000006">
    <property type="entry name" value="fos-related antigen 2 isoform X1"/>
    <property type="match status" value="1"/>
</dbReference>
<dbReference type="PROSITE" id="PS50217">
    <property type="entry name" value="BZIP"/>
    <property type="match status" value="1"/>
</dbReference>
<proteinExistence type="predicted"/>
<feature type="region of interest" description="Disordered" evidence="2">
    <location>
        <begin position="193"/>
        <end position="225"/>
    </location>
</feature>
<evidence type="ECO:0000313" key="4">
    <source>
        <dbReference type="EMBL" id="PIO29537.1"/>
    </source>
</evidence>
<dbReference type="SMART" id="SM00338">
    <property type="entry name" value="BRLZ"/>
    <property type="match status" value="1"/>
</dbReference>
<evidence type="ECO:0000259" key="3">
    <source>
        <dbReference type="PROSITE" id="PS50217"/>
    </source>
</evidence>
<dbReference type="Proteomes" id="UP000228934">
    <property type="component" value="Unassembled WGS sequence"/>
</dbReference>
<dbReference type="InterPro" id="IPR000837">
    <property type="entry name" value="AP-1"/>
</dbReference>
<keyword evidence="5" id="KW-1185">Reference proteome</keyword>
<dbReference type="Gene3D" id="1.20.5.170">
    <property type="match status" value="1"/>
</dbReference>
<dbReference type="InterPro" id="IPR046347">
    <property type="entry name" value="bZIP_sf"/>
</dbReference>
<feature type="compositionally biased region" description="Polar residues" evidence="2">
    <location>
        <begin position="194"/>
        <end position="203"/>
    </location>
</feature>
<dbReference type="PRINTS" id="PR00042">
    <property type="entry name" value="LEUZIPPRFOS"/>
</dbReference>
<protein>
    <submittedName>
        <fullName evidence="4">Fos-related antigen 1</fullName>
    </submittedName>
</protein>
<dbReference type="PANTHER" id="PTHR23351">
    <property type="entry name" value="FOS TRANSCRIPTION FACTOR-RELATED"/>
    <property type="match status" value="1"/>
</dbReference>
<evidence type="ECO:0000313" key="5">
    <source>
        <dbReference type="Proteomes" id="UP000228934"/>
    </source>
</evidence>
<feature type="region of interest" description="Disordered" evidence="2">
    <location>
        <begin position="1"/>
        <end position="61"/>
    </location>
</feature>
<feature type="region of interest" description="Disordered" evidence="2">
    <location>
        <begin position="258"/>
        <end position="299"/>
    </location>
</feature>
<feature type="compositionally biased region" description="Basic and acidic residues" evidence="2">
    <location>
        <begin position="207"/>
        <end position="218"/>
    </location>
</feature>
<feature type="compositionally biased region" description="Low complexity" evidence="2">
    <location>
        <begin position="52"/>
        <end position="61"/>
    </location>
</feature>
<gene>
    <name evidence="4" type="ORF">AB205_0105010</name>
</gene>
<feature type="compositionally biased region" description="Low complexity" evidence="2">
    <location>
        <begin position="17"/>
        <end position="29"/>
    </location>
</feature>
<dbReference type="AlphaFoldDB" id="A0A2G9RNU7"/>
<dbReference type="GO" id="GO:0000981">
    <property type="term" value="F:DNA-binding transcription factor activity, RNA polymerase II-specific"/>
    <property type="evidence" value="ECO:0007669"/>
    <property type="project" value="TreeGrafter"/>
</dbReference>
<reference evidence="5" key="1">
    <citation type="journal article" date="2017" name="Nat. Commun.">
        <title>The North American bullfrog draft genome provides insight into hormonal regulation of long noncoding RNA.</title>
        <authorList>
            <person name="Hammond S.A."/>
            <person name="Warren R.L."/>
            <person name="Vandervalk B.P."/>
            <person name="Kucuk E."/>
            <person name="Khan H."/>
            <person name="Gibb E.A."/>
            <person name="Pandoh P."/>
            <person name="Kirk H."/>
            <person name="Zhao Y."/>
            <person name="Jones M."/>
            <person name="Mungall A.J."/>
            <person name="Coope R."/>
            <person name="Pleasance S."/>
            <person name="Moore R.A."/>
            <person name="Holt R.A."/>
            <person name="Round J.M."/>
            <person name="Ohora S."/>
            <person name="Walle B.V."/>
            <person name="Veldhoen N."/>
            <person name="Helbing C.C."/>
            <person name="Birol I."/>
        </authorList>
    </citation>
    <scope>NUCLEOTIDE SEQUENCE [LARGE SCALE GENOMIC DNA]</scope>
</reference>
<keyword evidence="1" id="KW-0175">Coiled coil</keyword>
<dbReference type="PROSITE" id="PS00036">
    <property type="entry name" value="BZIP_BASIC"/>
    <property type="match status" value="1"/>
</dbReference>
<dbReference type="GO" id="GO:0005634">
    <property type="term" value="C:nucleus"/>
    <property type="evidence" value="ECO:0007669"/>
    <property type="project" value="TreeGrafter"/>
</dbReference>